<protein>
    <submittedName>
        <fullName evidence="1">Uncharacterized protein</fullName>
    </submittedName>
</protein>
<proteinExistence type="predicted"/>
<evidence type="ECO:0000313" key="1">
    <source>
        <dbReference type="EMBL" id="PWN52907.1"/>
    </source>
</evidence>
<sequence length="695" mass="76665">MNADRRDTLPSKMEYASPNYYHHGHQRNFPTSLGPSDQRSPNSSGASTPSMHETARRRSDSYFASRDVGRPSSIAAPNEQYISEEARRAHDRPASWNSPEEGHYELMRSESNRNAKKRTRKLLTTEQSNVLYQLLEKVWFQNRRQVGKRKSFASLYEKEPSSSSSAMLGQGSSPYTLIDHNGGRDQMQRMENEQLHLHNQERGPMAQTGWREFSFSAGPKDLRSQGREGPSSYRASYSHPQSVDQRHLGQTDHESAESGQFSRRLSVQREGGPSHLAPRVATPSSSQHVPQPAYKNLAGLAAFACHDPAYKLKMEASSHRVSASASASSTSASCSSPGFDPDPRHSGPLTVSPRPLGGRLSAPNTAALSRGYGERSGYQTRPRSNTSGRDEANVTRYDPDPRSQEREQHSWQGVRAGKEPIRPRSGSLARRLERFVPYQPSHMPSAPRSAFEPTTYNAPLSPTSGLHPHPHSANETNRDRSSSDPSKEFDRPRRLEPLRPGSTEASSQPLPHHTGPLTLSSMVRSDSRGTSFSGSTTSLAISDTQSPQLSACASPHGPPLDHKEDAKFPSKGLQLPPIHQLQPIPPSIAMDGPRPRLPSISELRFNLSLSSRSEGESEDRRRGSVQLRQAGGSGEKSLWRRTSNDSVREEDSPMEAESGDGADYGAMSRREGSPSCRWSTNKTASVTRIQELCSP</sequence>
<accession>A0ACD0P4C7</accession>
<organism evidence="1 2">
    <name type="scientific">Violaceomyces palustris</name>
    <dbReference type="NCBI Taxonomy" id="1673888"/>
    <lineage>
        <taxon>Eukaryota</taxon>
        <taxon>Fungi</taxon>
        <taxon>Dikarya</taxon>
        <taxon>Basidiomycota</taxon>
        <taxon>Ustilaginomycotina</taxon>
        <taxon>Ustilaginomycetes</taxon>
        <taxon>Violaceomycetales</taxon>
        <taxon>Violaceomycetaceae</taxon>
        <taxon>Violaceomyces</taxon>
    </lineage>
</organism>
<gene>
    <name evidence="1" type="ORF">IE53DRAFT_366785</name>
</gene>
<keyword evidence="2" id="KW-1185">Reference proteome</keyword>
<name>A0ACD0P4C7_9BASI</name>
<dbReference type="Proteomes" id="UP000245626">
    <property type="component" value="Unassembled WGS sequence"/>
</dbReference>
<reference evidence="1 2" key="1">
    <citation type="journal article" date="2018" name="Mol. Biol. Evol.">
        <title>Broad Genomic Sampling Reveals a Smut Pathogenic Ancestry of the Fungal Clade Ustilaginomycotina.</title>
        <authorList>
            <person name="Kijpornyongpan T."/>
            <person name="Mondo S.J."/>
            <person name="Barry K."/>
            <person name="Sandor L."/>
            <person name="Lee J."/>
            <person name="Lipzen A."/>
            <person name="Pangilinan J."/>
            <person name="LaButti K."/>
            <person name="Hainaut M."/>
            <person name="Henrissat B."/>
            <person name="Grigoriev I.V."/>
            <person name="Spatafora J.W."/>
            <person name="Aime M.C."/>
        </authorList>
    </citation>
    <scope>NUCLEOTIDE SEQUENCE [LARGE SCALE GENOMIC DNA]</scope>
    <source>
        <strain evidence="1 2">SA 807</strain>
    </source>
</reference>
<dbReference type="EMBL" id="KZ819751">
    <property type="protein sequence ID" value="PWN52907.1"/>
    <property type="molecule type" value="Genomic_DNA"/>
</dbReference>
<evidence type="ECO:0000313" key="2">
    <source>
        <dbReference type="Proteomes" id="UP000245626"/>
    </source>
</evidence>